<evidence type="ECO:0000259" key="8">
    <source>
        <dbReference type="Pfam" id="PF20684"/>
    </source>
</evidence>
<proteinExistence type="inferred from homology"/>
<evidence type="ECO:0000313" key="10">
    <source>
        <dbReference type="Proteomes" id="UP000008066"/>
    </source>
</evidence>
<evidence type="ECO:0000256" key="7">
    <source>
        <dbReference type="SAM" id="Phobius"/>
    </source>
</evidence>
<dbReference type="Proteomes" id="UP000008066">
    <property type="component" value="Unassembled WGS sequence"/>
</dbReference>
<accession>G0S316</accession>
<evidence type="ECO:0000256" key="2">
    <source>
        <dbReference type="ARBA" id="ARBA00022692"/>
    </source>
</evidence>
<organism evidence="10">
    <name type="scientific">Chaetomium thermophilum (strain DSM 1495 / CBS 144.50 / IMI 039719)</name>
    <name type="common">Thermochaetoides thermophila</name>
    <dbReference type="NCBI Taxonomy" id="759272"/>
    <lineage>
        <taxon>Eukaryota</taxon>
        <taxon>Fungi</taxon>
        <taxon>Dikarya</taxon>
        <taxon>Ascomycota</taxon>
        <taxon>Pezizomycotina</taxon>
        <taxon>Sordariomycetes</taxon>
        <taxon>Sordariomycetidae</taxon>
        <taxon>Sordariales</taxon>
        <taxon>Chaetomiaceae</taxon>
        <taxon>Thermochaetoides</taxon>
    </lineage>
</organism>
<feature type="transmembrane region" description="Helical" evidence="7">
    <location>
        <begin position="20"/>
        <end position="42"/>
    </location>
</feature>
<evidence type="ECO:0000256" key="5">
    <source>
        <dbReference type="ARBA" id="ARBA00038359"/>
    </source>
</evidence>
<dbReference type="EMBL" id="GL988040">
    <property type="protein sequence ID" value="EGS22399.1"/>
    <property type="molecule type" value="Genomic_DNA"/>
</dbReference>
<sequence>MGFYSEAPPARPFSEDKSVLLTSWWITLMSTVVILLRLMGRLVRVERLFGEDKLSAVVLLPMFARMGLIHPVLMYGTNNVKVDGIIFSEDEIRHREMGSKLVLASRVMHAGILWVFKLVTLAFLYRLVSNSGNTRYTFILRFINVSLLFTFLAIVISTLAECSPPAPFPHNWQVVPDPGGRCRQGYAQLIVAAVGNALTDVMLVFFPVLIIWRHSSRLGLSVGRRALLVFLFGLHLFTAAVAIYKVLAIMKEGGYQATRSMWASVEVLVATFATNALVIGTFVRDKGIKKKRKPQYEPPPIDEVMAHHRRGSSKMKTGEWEEDSEGDDPEIVREVIKTMPSKGHQHRPSLHQRVASGGLIVKEAPLEGGRVSRTDSRDSLIPRGRDRIHAVSMPDPDTKIIQTTTIEVTVSKMDEKQRAAYIQETNGLILRPEDALVLRPEDVIVRSGSRGRAMATALPVREMQPLNVDGKIEGIA</sequence>
<dbReference type="Pfam" id="PF20684">
    <property type="entry name" value="Fung_rhodopsin"/>
    <property type="match status" value="1"/>
</dbReference>
<dbReference type="OrthoDB" id="5398233at2759"/>
<keyword evidence="2 7" id="KW-0812">Transmembrane</keyword>
<dbReference type="GO" id="GO:0016020">
    <property type="term" value="C:membrane"/>
    <property type="evidence" value="ECO:0007669"/>
    <property type="project" value="UniProtKB-SubCell"/>
</dbReference>
<keyword evidence="3 7" id="KW-1133">Transmembrane helix</keyword>
<feature type="region of interest" description="Disordered" evidence="6">
    <location>
        <begin position="308"/>
        <end position="328"/>
    </location>
</feature>
<keyword evidence="10" id="KW-1185">Reference proteome</keyword>
<dbReference type="InterPro" id="IPR049326">
    <property type="entry name" value="Rhodopsin_dom_fungi"/>
</dbReference>
<name>G0S316_CHATD</name>
<feature type="transmembrane region" description="Helical" evidence="7">
    <location>
        <begin position="139"/>
        <end position="160"/>
    </location>
</feature>
<evidence type="ECO:0000313" key="9">
    <source>
        <dbReference type="EMBL" id="EGS22399.1"/>
    </source>
</evidence>
<evidence type="ECO:0000256" key="1">
    <source>
        <dbReference type="ARBA" id="ARBA00004141"/>
    </source>
</evidence>
<evidence type="ECO:0000256" key="6">
    <source>
        <dbReference type="SAM" id="MobiDB-lite"/>
    </source>
</evidence>
<dbReference type="RefSeq" id="XP_006692418.1">
    <property type="nucleotide sequence ID" value="XM_006692355.1"/>
</dbReference>
<feature type="domain" description="Rhodopsin" evidence="8">
    <location>
        <begin position="36"/>
        <end position="274"/>
    </location>
</feature>
<feature type="transmembrane region" description="Helical" evidence="7">
    <location>
        <begin position="261"/>
        <end position="283"/>
    </location>
</feature>
<dbReference type="PANTHER" id="PTHR33048:SF19">
    <property type="entry name" value="MEMBRANE PROTEIN PTH11-LIKE, PUTATIVE (AFU_ORTHOLOGUE AFUA_1G14080)-RELATED"/>
    <property type="match status" value="1"/>
</dbReference>
<comment type="similarity">
    <text evidence="5">Belongs to the SAT4 family.</text>
</comment>
<comment type="subcellular location">
    <subcellularLocation>
        <location evidence="1">Membrane</location>
        <topology evidence="1">Multi-pass membrane protein</topology>
    </subcellularLocation>
</comment>
<feature type="transmembrane region" description="Helical" evidence="7">
    <location>
        <begin position="107"/>
        <end position="127"/>
    </location>
</feature>
<feature type="transmembrane region" description="Helical" evidence="7">
    <location>
        <begin position="226"/>
        <end position="249"/>
    </location>
</feature>
<dbReference type="eggNOG" id="ENOG502RYRX">
    <property type="taxonomic scope" value="Eukaryota"/>
</dbReference>
<protein>
    <recommendedName>
        <fullName evidence="8">Rhodopsin domain-containing protein</fullName>
    </recommendedName>
</protein>
<evidence type="ECO:0000256" key="3">
    <source>
        <dbReference type="ARBA" id="ARBA00022989"/>
    </source>
</evidence>
<evidence type="ECO:0000256" key="4">
    <source>
        <dbReference type="ARBA" id="ARBA00023136"/>
    </source>
</evidence>
<dbReference type="KEGG" id="cthr:CTHT_0019300"/>
<dbReference type="InterPro" id="IPR052337">
    <property type="entry name" value="SAT4-like"/>
</dbReference>
<dbReference type="PANTHER" id="PTHR33048">
    <property type="entry name" value="PTH11-LIKE INTEGRAL MEMBRANE PROTEIN (AFU_ORTHOLOGUE AFUA_5G11245)"/>
    <property type="match status" value="1"/>
</dbReference>
<keyword evidence="4 7" id="KW-0472">Membrane</keyword>
<dbReference type="AlphaFoldDB" id="G0S316"/>
<reference evidence="9 10" key="1">
    <citation type="journal article" date="2011" name="Cell">
        <title>Insight into structure and assembly of the nuclear pore complex by utilizing the genome of a eukaryotic thermophile.</title>
        <authorList>
            <person name="Amlacher S."/>
            <person name="Sarges P."/>
            <person name="Flemming D."/>
            <person name="van Noort V."/>
            <person name="Kunze R."/>
            <person name="Devos D.P."/>
            <person name="Arumugam M."/>
            <person name="Bork P."/>
            <person name="Hurt E."/>
        </authorList>
    </citation>
    <scope>NUCLEOTIDE SEQUENCE [LARGE SCALE GENOMIC DNA]</scope>
    <source>
        <strain evidence="10">DSM 1495 / CBS 144.50 / IMI 039719</strain>
    </source>
</reference>
<dbReference type="GeneID" id="18255968"/>
<dbReference type="HOGENOM" id="CLU_019101_1_1_1"/>
<feature type="transmembrane region" description="Helical" evidence="7">
    <location>
        <begin position="186"/>
        <end position="214"/>
    </location>
</feature>
<gene>
    <name evidence="9" type="ORF">CTHT_0019300</name>
</gene>
<feature type="transmembrane region" description="Helical" evidence="7">
    <location>
        <begin position="54"/>
        <end position="73"/>
    </location>
</feature>